<name>A0ABY9JY12_9BACI</name>
<keyword evidence="3 5" id="KW-0012">Acyltransferase</keyword>
<accession>A0ABY9JY12</accession>
<dbReference type="SUPFAM" id="SSF53659">
    <property type="entry name" value="Isocitrate/Isopropylmalate dehydrogenase-like"/>
    <property type="match status" value="1"/>
</dbReference>
<evidence type="ECO:0000259" key="4">
    <source>
        <dbReference type="Pfam" id="PF01515"/>
    </source>
</evidence>
<organism evidence="5 6">
    <name type="scientific">Bacillus carboniphilus</name>
    <dbReference type="NCBI Taxonomy" id="86663"/>
    <lineage>
        <taxon>Bacteria</taxon>
        <taxon>Bacillati</taxon>
        <taxon>Bacillota</taxon>
        <taxon>Bacilli</taxon>
        <taxon>Bacillales</taxon>
        <taxon>Bacillaceae</taxon>
        <taxon>Bacillus</taxon>
    </lineage>
</organism>
<evidence type="ECO:0000313" key="6">
    <source>
        <dbReference type="Proteomes" id="UP001197974"/>
    </source>
</evidence>
<dbReference type="NCBIfam" id="NF006045">
    <property type="entry name" value="PRK08190.1"/>
    <property type="match status" value="1"/>
</dbReference>
<dbReference type="EC" id="2.3.1.19" evidence="5"/>
<dbReference type="NCBIfam" id="NF005837">
    <property type="entry name" value="PRK07742.1"/>
    <property type="match status" value="1"/>
</dbReference>
<comment type="similarity">
    <text evidence="1">Belongs to the phosphate acetyltransferase and butyryltransferase family.</text>
</comment>
<dbReference type="NCBIfam" id="TIGR02706">
    <property type="entry name" value="P_butyryltrans"/>
    <property type="match status" value="1"/>
</dbReference>
<sequence>MELNELFQKAERISNATIAVAVAEDHEVIKAIQAALDKKLAHFILFGKKEPILSLLDEYGINLDLVSVQHADTKELAAKLAVQAVHNQEANILMKGNVSTAILLKEVLNKEYGLRTGQIISHVAAFQVPNYKRLLFLSDAAMNISPSLEEKKQIIENAVDVAHSLGIEEPKVAPICAVETVNPSMQATTDASMLSVMNSRGQIKGCLIDGPLALDNAISIQAAEHKGIKSEVAGLTDILTVPNIETGNVLYKSLVYFANAKVGAVIMGAKAPIILTSRADSAESKLYSIALGVCTSQKNRLWGNES</sequence>
<feature type="domain" description="Phosphate acetyl/butaryl transferase" evidence="4">
    <location>
        <begin position="78"/>
        <end position="291"/>
    </location>
</feature>
<keyword evidence="2 5" id="KW-0808">Transferase</keyword>
<evidence type="ECO:0000256" key="3">
    <source>
        <dbReference type="ARBA" id="ARBA00023315"/>
    </source>
</evidence>
<dbReference type="InterPro" id="IPR014079">
    <property type="entry name" value="Phosphate_butyryltransferase"/>
</dbReference>
<dbReference type="Pfam" id="PF01515">
    <property type="entry name" value="PTA_PTB"/>
    <property type="match status" value="1"/>
</dbReference>
<proteinExistence type="inferred from homology"/>
<gene>
    <name evidence="5" type="primary">yqiS</name>
    <name evidence="5" type="ORF">LC087_07060</name>
</gene>
<evidence type="ECO:0000256" key="2">
    <source>
        <dbReference type="ARBA" id="ARBA00022679"/>
    </source>
</evidence>
<dbReference type="PANTHER" id="PTHR43356">
    <property type="entry name" value="PHOSPHATE ACETYLTRANSFERASE"/>
    <property type="match status" value="1"/>
</dbReference>
<dbReference type="PIRSF" id="PIRSF000428">
    <property type="entry name" value="P_Ac_trans"/>
    <property type="match status" value="1"/>
</dbReference>
<dbReference type="GO" id="GO:0050182">
    <property type="term" value="F:phosphate butyryltransferase activity"/>
    <property type="evidence" value="ECO:0007669"/>
    <property type="project" value="UniProtKB-EC"/>
</dbReference>
<dbReference type="PANTHER" id="PTHR43356:SF2">
    <property type="entry name" value="PHOSPHATE ACETYLTRANSFERASE"/>
    <property type="match status" value="1"/>
</dbReference>
<protein>
    <submittedName>
        <fullName evidence="5">Phosphate butyryltransferase</fullName>
        <ecNumber evidence="5">2.3.1.19</ecNumber>
    </submittedName>
</protein>
<dbReference type="Gene3D" id="3.40.718.10">
    <property type="entry name" value="Isopropylmalate Dehydrogenase"/>
    <property type="match status" value="1"/>
</dbReference>
<dbReference type="EMBL" id="CP129013">
    <property type="protein sequence ID" value="WLR44277.1"/>
    <property type="molecule type" value="Genomic_DNA"/>
</dbReference>
<dbReference type="Proteomes" id="UP001197974">
    <property type="component" value="Chromosome"/>
</dbReference>
<dbReference type="RefSeq" id="WP_226540141.1">
    <property type="nucleotide sequence ID" value="NZ_CP129013.1"/>
</dbReference>
<dbReference type="InterPro" id="IPR012147">
    <property type="entry name" value="P_Ac_Bu_trans"/>
</dbReference>
<keyword evidence="6" id="KW-1185">Reference proteome</keyword>
<evidence type="ECO:0000256" key="1">
    <source>
        <dbReference type="ARBA" id="ARBA00005656"/>
    </source>
</evidence>
<dbReference type="InterPro" id="IPR002505">
    <property type="entry name" value="PTA_PTB"/>
</dbReference>
<evidence type="ECO:0000313" key="5">
    <source>
        <dbReference type="EMBL" id="WLR44277.1"/>
    </source>
</evidence>
<reference evidence="5 6" key="1">
    <citation type="submission" date="2023-06" db="EMBL/GenBank/DDBJ databases">
        <title>Five Gram-positive bacteria isolated from mangrove sediments in Shenzhen, Guangdong, China.</title>
        <authorList>
            <person name="Yu S."/>
            <person name="Zheng W."/>
            <person name="Huang Y."/>
        </authorList>
    </citation>
    <scope>NUCLEOTIDE SEQUENCE [LARGE SCALE GENOMIC DNA]</scope>
    <source>
        <strain evidence="5 6">SaN35-3</strain>
    </source>
</reference>
<dbReference type="InterPro" id="IPR050500">
    <property type="entry name" value="Phos_Acetyltrans/Butyryltrans"/>
</dbReference>